<dbReference type="InterPro" id="IPR026444">
    <property type="entry name" value="Secre_tail"/>
</dbReference>
<sequence length="234" mass="26310">MKILHLIYLLFISLNLSAQDELLGEWFLHTITANGNPPITTSPYNYNLNFTINSTNNNIYDIDGGMQCNGYWASTTFPSPTILEVAFEGVTLAFCEPSEEGLYLELLTDSYNTGSMLHSYNITGTSDDAILTLTNSNNNVLVYGRQTLSNPTFTKSTTIKITQNPVQNELKISAENDDFKDLSYSIHSMEGKIIIEKEVLNQNKINVSYLETGVYFLVITDKNSQQQVLKFIKE</sequence>
<dbReference type="NCBIfam" id="TIGR04183">
    <property type="entry name" value="Por_Secre_tail"/>
    <property type="match status" value="1"/>
</dbReference>
<name>A0A316DI21_9FLAO</name>
<feature type="chain" id="PRO_5016316425" evidence="2">
    <location>
        <begin position="19"/>
        <end position="234"/>
    </location>
</feature>
<dbReference type="EMBL" id="QGGP01000011">
    <property type="protein sequence ID" value="PWK17152.1"/>
    <property type="molecule type" value="Genomic_DNA"/>
</dbReference>
<feature type="domain" description="Secretion system C-terminal sorting" evidence="3">
    <location>
        <begin position="164"/>
        <end position="230"/>
    </location>
</feature>
<dbReference type="OrthoDB" id="1433593at2"/>
<accession>A0A316DI21</accession>
<comment type="caution">
    <text evidence="4">The sequence shown here is derived from an EMBL/GenBank/DDBJ whole genome shotgun (WGS) entry which is preliminary data.</text>
</comment>
<gene>
    <name evidence="4" type="ORF">LX78_02894</name>
</gene>
<reference evidence="4 5" key="1">
    <citation type="submission" date="2018-05" db="EMBL/GenBank/DDBJ databases">
        <title>Genomic Encyclopedia of Archaeal and Bacterial Type Strains, Phase II (KMG-II): from individual species to whole genera.</title>
        <authorList>
            <person name="Goeker M."/>
        </authorList>
    </citation>
    <scope>NUCLEOTIDE SEQUENCE [LARGE SCALE GENOMIC DNA]</scope>
    <source>
        <strain evidence="4 5">DSM 22637</strain>
    </source>
</reference>
<proteinExistence type="predicted"/>
<evidence type="ECO:0000259" key="3">
    <source>
        <dbReference type="Pfam" id="PF18962"/>
    </source>
</evidence>
<keyword evidence="1 2" id="KW-0732">Signal</keyword>
<evidence type="ECO:0000313" key="4">
    <source>
        <dbReference type="EMBL" id="PWK17152.1"/>
    </source>
</evidence>
<organism evidence="4 5">
    <name type="scientific">Xanthomarina spongicola</name>
    <dbReference type="NCBI Taxonomy" id="570520"/>
    <lineage>
        <taxon>Bacteria</taxon>
        <taxon>Pseudomonadati</taxon>
        <taxon>Bacteroidota</taxon>
        <taxon>Flavobacteriia</taxon>
        <taxon>Flavobacteriales</taxon>
        <taxon>Flavobacteriaceae</taxon>
        <taxon>Xanthomarina</taxon>
    </lineage>
</organism>
<dbReference type="Proteomes" id="UP000245430">
    <property type="component" value="Unassembled WGS sequence"/>
</dbReference>
<protein>
    <submittedName>
        <fullName evidence="4">Putative secreted protein (Por secretion system target)</fullName>
    </submittedName>
</protein>
<dbReference type="Pfam" id="PF18962">
    <property type="entry name" value="Por_Secre_tail"/>
    <property type="match status" value="1"/>
</dbReference>
<dbReference type="AlphaFoldDB" id="A0A316DI21"/>
<evidence type="ECO:0000313" key="5">
    <source>
        <dbReference type="Proteomes" id="UP000245430"/>
    </source>
</evidence>
<evidence type="ECO:0000256" key="1">
    <source>
        <dbReference type="ARBA" id="ARBA00022729"/>
    </source>
</evidence>
<feature type="signal peptide" evidence="2">
    <location>
        <begin position="1"/>
        <end position="18"/>
    </location>
</feature>
<dbReference type="RefSeq" id="WP_109683467.1">
    <property type="nucleotide sequence ID" value="NZ_QGGP01000011.1"/>
</dbReference>
<keyword evidence="5" id="KW-1185">Reference proteome</keyword>
<evidence type="ECO:0000256" key="2">
    <source>
        <dbReference type="SAM" id="SignalP"/>
    </source>
</evidence>